<sequence length="564" mass="62658">MGSIETPNTLEAPQRFTFAHDHLGDLTGWLRNGDKVQFRGVPYASIPGRFRQSVLSTKLPSQPSVATNPGPACPQPNQPYFKYWEAPLPVNLPVLTPTTFDEFGCLNLSITVPKGALDGSRGPVPILVFFHGGAFVNGSHSIQLSGREVFDGAGLVEHSMALGKEIMVVSINYRLGPLGFLASSQIAEFNQKHGEAIGNFGLHDQRRALEWIARFAPGFGGDAERITIQGTSAGAASCHYQAMFPDRKFQRAILASGTATTIPARDLHYHQKIFDRLVAKAIDDAPQEKILDALLECDSKQLTHTVPWVVCQPLLDEVYIRKDMLLASSFNDDGLDLMLGVTTFEEDIAALFFYDLSTGKLKSDEEMIEEVEKHLVHNYAMMKADSKIDRLGHLFDQYELQDKIARPSDYIDEFGHLLGNSLFDVTALYVSLSRQRTSPAGRVWFYMYDLANKYPGNSSYGKAHHGVNDLFVFNVARDMIPTKDRASWDAGVVQTQRSWILFVNGEDPWSPLRANVSIDQVPSFGPVFLFADHGTSRELGTLKEAIGTKQTQQYDAILQCSHLR</sequence>
<dbReference type="Pfam" id="PF00135">
    <property type="entry name" value="COesterase"/>
    <property type="match status" value="1"/>
</dbReference>
<dbReference type="SUPFAM" id="SSF53474">
    <property type="entry name" value="alpha/beta-Hydrolases"/>
    <property type="match status" value="1"/>
</dbReference>
<dbReference type="InterPro" id="IPR002018">
    <property type="entry name" value="CarbesteraseB"/>
</dbReference>
<evidence type="ECO:0000256" key="3">
    <source>
        <dbReference type="RuleBase" id="RU361235"/>
    </source>
</evidence>
<dbReference type="Proteomes" id="UP001595075">
    <property type="component" value="Unassembled WGS sequence"/>
</dbReference>
<dbReference type="EC" id="3.1.1.-" evidence="3"/>
<evidence type="ECO:0000256" key="2">
    <source>
        <dbReference type="ARBA" id="ARBA00022801"/>
    </source>
</evidence>
<gene>
    <name evidence="5" type="ORF">VTL71DRAFT_6613</name>
</gene>
<dbReference type="InterPro" id="IPR029058">
    <property type="entry name" value="AB_hydrolase_fold"/>
</dbReference>
<evidence type="ECO:0000256" key="1">
    <source>
        <dbReference type="ARBA" id="ARBA00005964"/>
    </source>
</evidence>
<evidence type="ECO:0000313" key="5">
    <source>
        <dbReference type="EMBL" id="KAL2062347.1"/>
    </source>
</evidence>
<organism evidence="5 6">
    <name type="scientific">Oculimacula yallundae</name>
    <dbReference type="NCBI Taxonomy" id="86028"/>
    <lineage>
        <taxon>Eukaryota</taxon>
        <taxon>Fungi</taxon>
        <taxon>Dikarya</taxon>
        <taxon>Ascomycota</taxon>
        <taxon>Pezizomycotina</taxon>
        <taxon>Leotiomycetes</taxon>
        <taxon>Helotiales</taxon>
        <taxon>Ploettnerulaceae</taxon>
        <taxon>Oculimacula</taxon>
    </lineage>
</organism>
<dbReference type="PANTHER" id="PTHR43142">
    <property type="entry name" value="CARBOXYLIC ESTER HYDROLASE"/>
    <property type="match status" value="1"/>
</dbReference>
<evidence type="ECO:0000259" key="4">
    <source>
        <dbReference type="Pfam" id="PF00135"/>
    </source>
</evidence>
<dbReference type="InterPro" id="IPR019826">
    <property type="entry name" value="Carboxylesterase_B_AS"/>
</dbReference>
<comment type="caution">
    <text evidence="5">The sequence shown here is derived from an EMBL/GenBank/DDBJ whole genome shotgun (WGS) entry which is preliminary data.</text>
</comment>
<comment type="similarity">
    <text evidence="1 3">Belongs to the type-B carboxylesterase/lipase family.</text>
</comment>
<dbReference type="Gene3D" id="3.40.50.1820">
    <property type="entry name" value="alpha/beta hydrolase"/>
    <property type="match status" value="1"/>
</dbReference>
<keyword evidence="6" id="KW-1185">Reference proteome</keyword>
<keyword evidence="2 3" id="KW-0378">Hydrolase</keyword>
<reference evidence="5 6" key="1">
    <citation type="journal article" date="2024" name="Commun. Biol.">
        <title>Comparative genomic analysis of thermophilic fungi reveals convergent evolutionary adaptations and gene losses.</title>
        <authorList>
            <person name="Steindorff A.S."/>
            <person name="Aguilar-Pontes M.V."/>
            <person name="Robinson A.J."/>
            <person name="Andreopoulos B."/>
            <person name="LaButti K."/>
            <person name="Kuo A."/>
            <person name="Mondo S."/>
            <person name="Riley R."/>
            <person name="Otillar R."/>
            <person name="Haridas S."/>
            <person name="Lipzen A."/>
            <person name="Grimwood J."/>
            <person name="Schmutz J."/>
            <person name="Clum A."/>
            <person name="Reid I.D."/>
            <person name="Moisan M.C."/>
            <person name="Butler G."/>
            <person name="Nguyen T.T.M."/>
            <person name="Dewar K."/>
            <person name="Conant G."/>
            <person name="Drula E."/>
            <person name="Henrissat B."/>
            <person name="Hansel C."/>
            <person name="Singer S."/>
            <person name="Hutchinson M.I."/>
            <person name="de Vries R.P."/>
            <person name="Natvig D.O."/>
            <person name="Powell A.J."/>
            <person name="Tsang A."/>
            <person name="Grigoriev I.V."/>
        </authorList>
    </citation>
    <scope>NUCLEOTIDE SEQUENCE [LARGE SCALE GENOMIC DNA]</scope>
    <source>
        <strain evidence="5 6">CBS 494.80</strain>
    </source>
</reference>
<dbReference type="PANTHER" id="PTHR43142:SF1">
    <property type="entry name" value="CARBOXYLIC ESTER HYDROLASE"/>
    <property type="match status" value="1"/>
</dbReference>
<dbReference type="EMBL" id="JAZHXI010000017">
    <property type="protein sequence ID" value="KAL2062347.1"/>
    <property type="molecule type" value="Genomic_DNA"/>
</dbReference>
<dbReference type="PROSITE" id="PS00122">
    <property type="entry name" value="CARBOXYLESTERASE_B_1"/>
    <property type="match status" value="1"/>
</dbReference>
<proteinExistence type="inferred from homology"/>
<feature type="domain" description="Carboxylesterase type B" evidence="4">
    <location>
        <begin position="36"/>
        <end position="509"/>
    </location>
</feature>
<evidence type="ECO:0000313" key="6">
    <source>
        <dbReference type="Proteomes" id="UP001595075"/>
    </source>
</evidence>
<name>A0ABR4BXJ0_9HELO</name>
<protein>
    <recommendedName>
        <fullName evidence="3">Carboxylic ester hydrolase</fullName>
        <ecNumber evidence="3">3.1.1.-</ecNumber>
    </recommendedName>
</protein>
<accession>A0ABR4BXJ0</accession>